<accession>A0AAD3DAX4</accession>
<dbReference type="Pfam" id="PF08588">
    <property type="entry name" value="Duc1"/>
    <property type="match status" value="1"/>
</dbReference>
<gene>
    <name evidence="2" type="ORF">CTEN210_16081</name>
</gene>
<dbReference type="AlphaFoldDB" id="A0AAD3DAX4"/>
<proteinExistence type="predicted"/>
<protein>
    <recommendedName>
        <fullName evidence="1">Domain of unknown function at the cortex 1 domain-containing protein</fullName>
    </recommendedName>
</protein>
<dbReference type="PANTHER" id="PTHR34826:SF2">
    <property type="entry name" value="UPF0590 PROTEIN C409.17C"/>
    <property type="match status" value="1"/>
</dbReference>
<keyword evidence="3" id="KW-1185">Reference proteome</keyword>
<feature type="domain" description="Domain of unknown function at the cortex 1" evidence="1">
    <location>
        <begin position="59"/>
        <end position="288"/>
    </location>
</feature>
<dbReference type="PANTHER" id="PTHR34826">
    <property type="entry name" value="UPF0590 PROTEIN C409.17C"/>
    <property type="match status" value="1"/>
</dbReference>
<evidence type="ECO:0000313" key="3">
    <source>
        <dbReference type="Proteomes" id="UP001054902"/>
    </source>
</evidence>
<dbReference type="Proteomes" id="UP001054902">
    <property type="component" value="Unassembled WGS sequence"/>
</dbReference>
<comment type="caution">
    <text evidence="2">The sequence shown here is derived from an EMBL/GenBank/DDBJ whole genome shotgun (WGS) entry which is preliminary data.</text>
</comment>
<organism evidence="2 3">
    <name type="scientific">Chaetoceros tenuissimus</name>
    <dbReference type="NCBI Taxonomy" id="426638"/>
    <lineage>
        <taxon>Eukaryota</taxon>
        <taxon>Sar</taxon>
        <taxon>Stramenopiles</taxon>
        <taxon>Ochrophyta</taxon>
        <taxon>Bacillariophyta</taxon>
        <taxon>Coscinodiscophyceae</taxon>
        <taxon>Chaetocerotophycidae</taxon>
        <taxon>Chaetocerotales</taxon>
        <taxon>Chaetocerotaceae</taxon>
        <taxon>Chaetoceros</taxon>
    </lineage>
</organism>
<name>A0AAD3DAX4_9STRA</name>
<dbReference type="InterPro" id="IPR013897">
    <property type="entry name" value="Duc1"/>
</dbReference>
<dbReference type="EMBL" id="BLLK01000069">
    <property type="protein sequence ID" value="GFH59605.1"/>
    <property type="molecule type" value="Genomic_DNA"/>
</dbReference>
<reference evidence="2 3" key="1">
    <citation type="journal article" date="2021" name="Sci. Rep.">
        <title>The genome of the diatom Chaetoceros tenuissimus carries an ancient integrated fragment of an extant virus.</title>
        <authorList>
            <person name="Hongo Y."/>
            <person name="Kimura K."/>
            <person name="Takaki Y."/>
            <person name="Yoshida Y."/>
            <person name="Baba S."/>
            <person name="Kobayashi G."/>
            <person name="Nagasaki K."/>
            <person name="Hano T."/>
            <person name="Tomaru Y."/>
        </authorList>
    </citation>
    <scope>NUCLEOTIDE SEQUENCE [LARGE SCALE GENOMIC DNA]</scope>
    <source>
        <strain evidence="2 3">NIES-3715</strain>
    </source>
</reference>
<sequence>MKSPSSAKKKKERQEFFAYIKESNLEKWPEGNEIFYTPSIRAPLIKYESARLSLDGKITKFDGPLFKGKMISRIKHHGQSTSNERYFSKKSRKFAWVVQGRFKKRIRFDHVVTGQEFERPFRNRPNAQVIKRGIEMLRNRLPESFECDLFSSKPRFEHPLICGCNSFRVDPYDPKIETSDKIIGTDGSGQVIEDTSLLNDADIPKNGEKRKKFFSKNEALKKYFFEPDKLYTFEFYSNWFNPLDFRLDLAPPILSFDLTPYFNGYPLLFAMAKEKSSNEYLFATEIWHRKILRFEVAKTQPKRLTFRRKNSRA</sequence>
<evidence type="ECO:0000259" key="1">
    <source>
        <dbReference type="Pfam" id="PF08588"/>
    </source>
</evidence>
<evidence type="ECO:0000313" key="2">
    <source>
        <dbReference type="EMBL" id="GFH59605.1"/>
    </source>
</evidence>